<feature type="transmembrane region" description="Helical" evidence="9">
    <location>
        <begin position="50"/>
        <end position="72"/>
    </location>
</feature>
<name>A0A7W7K6M2_9SPHN</name>
<dbReference type="PANTHER" id="PTHR35851">
    <property type="entry name" value="CELL DIVISION PROTEIN FTSQ"/>
    <property type="match status" value="1"/>
</dbReference>
<dbReference type="Pfam" id="PF03799">
    <property type="entry name" value="FtsQ_DivIB_C"/>
    <property type="match status" value="1"/>
</dbReference>
<feature type="region of interest" description="Disordered" evidence="10">
    <location>
        <begin position="1"/>
        <end position="31"/>
    </location>
</feature>
<evidence type="ECO:0000256" key="7">
    <source>
        <dbReference type="ARBA" id="ARBA00023136"/>
    </source>
</evidence>
<dbReference type="Proteomes" id="UP000575241">
    <property type="component" value="Unassembled WGS sequence"/>
</dbReference>
<protein>
    <recommendedName>
        <fullName evidence="9">Cell division protein FtsQ</fullName>
    </recommendedName>
</protein>
<keyword evidence="2 9" id="KW-1003">Cell membrane</keyword>
<dbReference type="InterPro" id="IPR005548">
    <property type="entry name" value="Cell_div_FtsQ/DivIB_C"/>
</dbReference>
<evidence type="ECO:0000256" key="8">
    <source>
        <dbReference type="ARBA" id="ARBA00023306"/>
    </source>
</evidence>
<sequence>MSRQPAKRTATRRGAKPVAKRKQQPRKKQPGLMDQALAALPFDQATLTRMATWGIVGIFGIGAITVATWFGIPQIIGTGAAQAVGDAGLRVDTIQINGLKRMNRMTVYQQVLDQNSRAMPLVDLGQVRAKLLAYPWIKDARVSRRLPDKLLIDIVEREPAAIWQNHGQLMLIDPTGVPLEPVSREAMPDLPLLIGDGANNQEPARRDLMDSAPALKPLVRAATWVGNRRWDIIFDTGEKLQLPEGDKEAKDALKTFAEKDGAYRLLGRGNLGFDMRDPDNLVVRRPAAIGAPPATGL</sequence>
<gene>
    <name evidence="9" type="primary">ftsQ</name>
    <name evidence="12" type="ORF">HNP52_004482</name>
</gene>
<dbReference type="GO" id="GO:0032153">
    <property type="term" value="C:cell division site"/>
    <property type="evidence" value="ECO:0007669"/>
    <property type="project" value="UniProtKB-UniRule"/>
</dbReference>
<keyword evidence="5 9" id="KW-0812">Transmembrane</keyword>
<comment type="subcellular location">
    <subcellularLocation>
        <location evidence="9">Cell inner membrane</location>
        <topology evidence="9">Single-pass type II membrane protein</topology>
    </subcellularLocation>
    <subcellularLocation>
        <location evidence="1">Membrane</location>
    </subcellularLocation>
    <text evidence="9">Localizes to the division septum.</text>
</comment>
<comment type="caution">
    <text evidence="12">The sequence shown here is derived from an EMBL/GenBank/DDBJ whole genome shotgun (WGS) entry which is preliminary data.</text>
</comment>
<dbReference type="InterPro" id="IPR013685">
    <property type="entry name" value="POTRA_FtsQ_type"/>
</dbReference>
<evidence type="ECO:0000256" key="6">
    <source>
        <dbReference type="ARBA" id="ARBA00022989"/>
    </source>
</evidence>
<dbReference type="HAMAP" id="MF_00911">
    <property type="entry name" value="FtsQ_subfam"/>
    <property type="match status" value="1"/>
</dbReference>
<evidence type="ECO:0000256" key="3">
    <source>
        <dbReference type="ARBA" id="ARBA00022519"/>
    </source>
</evidence>
<dbReference type="InterPro" id="IPR034746">
    <property type="entry name" value="POTRA"/>
</dbReference>
<evidence type="ECO:0000256" key="9">
    <source>
        <dbReference type="HAMAP-Rule" id="MF_00911"/>
    </source>
</evidence>
<dbReference type="AlphaFoldDB" id="A0A7W7K6M2"/>
<dbReference type="PROSITE" id="PS51779">
    <property type="entry name" value="POTRA"/>
    <property type="match status" value="1"/>
</dbReference>
<dbReference type="GO" id="GO:0090529">
    <property type="term" value="P:cell septum assembly"/>
    <property type="evidence" value="ECO:0007669"/>
    <property type="project" value="InterPro"/>
</dbReference>
<reference evidence="12 13" key="1">
    <citation type="submission" date="2020-08" db="EMBL/GenBank/DDBJ databases">
        <title>Functional genomics of gut bacteria from endangered species of beetles.</title>
        <authorList>
            <person name="Carlos-Shanley C."/>
        </authorList>
    </citation>
    <scope>NUCLEOTIDE SEQUENCE [LARGE SCALE GENOMIC DNA]</scope>
    <source>
        <strain evidence="12 13">S00224</strain>
    </source>
</reference>
<dbReference type="InterPro" id="IPR026579">
    <property type="entry name" value="FtsQ"/>
</dbReference>
<feature type="domain" description="POTRA" evidence="11">
    <location>
        <begin position="89"/>
        <end position="157"/>
    </location>
</feature>
<evidence type="ECO:0000313" key="13">
    <source>
        <dbReference type="Proteomes" id="UP000575241"/>
    </source>
</evidence>
<comment type="function">
    <text evidence="9">Essential cell division protein.</text>
</comment>
<dbReference type="GO" id="GO:0005886">
    <property type="term" value="C:plasma membrane"/>
    <property type="evidence" value="ECO:0007669"/>
    <property type="project" value="UniProtKB-SubCell"/>
</dbReference>
<keyword evidence="8 9" id="KW-0131">Cell cycle</keyword>
<keyword evidence="4 9" id="KW-0132">Cell division</keyword>
<dbReference type="GO" id="GO:0043093">
    <property type="term" value="P:FtsZ-dependent cytokinesis"/>
    <property type="evidence" value="ECO:0007669"/>
    <property type="project" value="UniProtKB-UniRule"/>
</dbReference>
<dbReference type="Pfam" id="PF08478">
    <property type="entry name" value="POTRA_1"/>
    <property type="match status" value="1"/>
</dbReference>
<evidence type="ECO:0000256" key="2">
    <source>
        <dbReference type="ARBA" id="ARBA00022475"/>
    </source>
</evidence>
<evidence type="ECO:0000256" key="5">
    <source>
        <dbReference type="ARBA" id="ARBA00022692"/>
    </source>
</evidence>
<evidence type="ECO:0000256" key="1">
    <source>
        <dbReference type="ARBA" id="ARBA00004370"/>
    </source>
</evidence>
<dbReference type="RefSeq" id="WP_184171047.1">
    <property type="nucleotide sequence ID" value="NZ_JACHLN010000005.1"/>
</dbReference>
<evidence type="ECO:0000256" key="4">
    <source>
        <dbReference type="ARBA" id="ARBA00022618"/>
    </source>
</evidence>
<feature type="compositionally biased region" description="Basic residues" evidence="10">
    <location>
        <begin position="1"/>
        <end position="29"/>
    </location>
</feature>
<dbReference type="Gene3D" id="3.10.20.310">
    <property type="entry name" value="membrane protein fhac"/>
    <property type="match status" value="1"/>
</dbReference>
<accession>A0A7W7K6M2</accession>
<dbReference type="PANTHER" id="PTHR35851:SF1">
    <property type="entry name" value="CELL DIVISION PROTEIN FTSQ"/>
    <property type="match status" value="1"/>
</dbReference>
<comment type="similarity">
    <text evidence="9">Belongs to the FtsQ/DivIB family. FtsQ subfamily.</text>
</comment>
<keyword evidence="13" id="KW-1185">Reference proteome</keyword>
<organism evidence="12 13">
    <name type="scientific">Sphingomonas kyeonggiensis</name>
    <dbReference type="NCBI Taxonomy" id="1268553"/>
    <lineage>
        <taxon>Bacteria</taxon>
        <taxon>Pseudomonadati</taxon>
        <taxon>Pseudomonadota</taxon>
        <taxon>Alphaproteobacteria</taxon>
        <taxon>Sphingomonadales</taxon>
        <taxon>Sphingomonadaceae</taxon>
        <taxon>Sphingomonas</taxon>
    </lineage>
</organism>
<keyword evidence="7 9" id="KW-0472">Membrane</keyword>
<dbReference type="EMBL" id="JACHLN010000005">
    <property type="protein sequence ID" value="MBB4841380.1"/>
    <property type="molecule type" value="Genomic_DNA"/>
</dbReference>
<keyword evidence="6 9" id="KW-1133">Transmembrane helix</keyword>
<keyword evidence="3 9" id="KW-0997">Cell inner membrane</keyword>
<evidence type="ECO:0000259" key="11">
    <source>
        <dbReference type="PROSITE" id="PS51779"/>
    </source>
</evidence>
<evidence type="ECO:0000256" key="10">
    <source>
        <dbReference type="SAM" id="MobiDB-lite"/>
    </source>
</evidence>
<proteinExistence type="inferred from homology"/>
<evidence type="ECO:0000313" key="12">
    <source>
        <dbReference type="EMBL" id="MBB4841380.1"/>
    </source>
</evidence>